<evidence type="ECO:0000313" key="2">
    <source>
        <dbReference type="Proteomes" id="UP001162992"/>
    </source>
</evidence>
<organism evidence="1 2">
    <name type="scientific">Diphasiastrum complanatum</name>
    <name type="common">Issler's clubmoss</name>
    <name type="synonym">Lycopodium complanatum</name>
    <dbReference type="NCBI Taxonomy" id="34168"/>
    <lineage>
        <taxon>Eukaryota</taxon>
        <taxon>Viridiplantae</taxon>
        <taxon>Streptophyta</taxon>
        <taxon>Embryophyta</taxon>
        <taxon>Tracheophyta</taxon>
        <taxon>Lycopodiopsida</taxon>
        <taxon>Lycopodiales</taxon>
        <taxon>Lycopodiaceae</taxon>
        <taxon>Lycopodioideae</taxon>
        <taxon>Diphasiastrum</taxon>
    </lineage>
</organism>
<dbReference type="EMBL" id="CM055100">
    <property type="protein sequence ID" value="KAJ7544280.1"/>
    <property type="molecule type" value="Genomic_DNA"/>
</dbReference>
<sequence>MLVRHKRQLYPSMAFHTSMHNIPLKQTIVICHLAWKHYQSLPQSWPSNKMLSTTPFSFLSWLDLSQANPYIMRSASISLVGQKCKFISFLCTKSFTKLY</sequence>
<comment type="caution">
    <text evidence="1">The sequence shown here is derived from an EMBL/GenBank/DDBJ whole genome shotgun (WGS) entry which is preliminary data.</text>
</comment>
<proteinExistence type="predicted"/>
<keyword evidence="2" id="KW-1185">Reference proteome</keyword>
<reference evidence="2" key="1">
    <citation type="journal article" date="2024" name="Proc. Natl. Acad. Sci. U.S.A.">
        <title>Extraordinary preservation of gene collinearity over three hundred million years revealed in homosporous lycophytes.</title>
        <authorList>
            <person name="Li C."/>
            <person name="Wickell D."/>
            <person name="Kuo L.Y."/>
            <person name="Chen X."/>
            <person name="Nie B."/>
            <person name="Liao X."/>
            <person name="Peng D."/>
            <person name="Ji J."/>
            <person name="Jenkins J."/>
            <person name="Williams M."/>
            <person name="Shu S."/>
            <person name="Plott C."/>
            <person name="Barry K."/>
            <person name="Rajasekar S."/>
            <person name="Grimwood J."/>
            <person name="Han X."/>
            <person name="Sun S."/>
            <person name="Hou Z."/>
            <person name="He W."/>
            <person name="Dai G."/>
            <person name="Sun C."/>
            <person name="Schmutz J."/>
            <person name="Leebens-Mack J.H."/>
            <person name="Li F.W."/>
            <person name="Wang L."/>
        </authorList>
    </citation>
    <scope>NUCLEOTIDE SEQUENCE [LARGE SCALE GENOMIC DNA]</scope>
    <source>
        <strain evidence="2">cv. PW_Plant_1</strain>
    </source>
</reference>
<protein>
    <submittedName>
        <fullName evidence="1">Uncharacterized protein</fullName>
    </submittedName>
</protein>
<name>A0ACC2CQS5_DIPCM</name>
<dbReference type="Proteomes" id="UP001162992">
    <property type="component" value="Chromosome 9"/>
</dbReference>
<accession>A0ACC2CQS5</accession>
<evidence type="ECO:0000313" key="1">
    <source>
        <dbReference type="EMBL" id="KAJ7544280.1"/>
    </source>
</evidence>
<gene>
    <name evidence="1" type="ORF">O6H91_09G072300</name>
</gene>